<proteinExistence type="predicted"/>
<reference evidence="2" key="1">
    <citation type="submission" date="2022-12" db="EMBL/GenBank/DDBJ databases">
        <authorList>
            <person name="Alioto T."/>
            <person name="Alioto T."/>
            <person name="Gomez Garrido J."/>
        </authorList>
    </citation>
    <scope>NUCLEOTIDE SEQUENCE</scope>
</reference>
<dbReference type="EMBL" id="OX395128">
    <property type="protein sequence ID" value="CAI5771327.1"/>
    <property type="molecule type" value="Genomic_DNA"/>
</dbReference>
<evidence type="ECO:0000256" key="1">
    <source>
        <dbReference type="SAM" id="MobiDB-lite"/>
    </source>
</evidence>
<feature type="region of interest" description="Disordered" evidence="1">
    <location>
        <begin position="242"/>
        <end position="374"/>
    </location>
</feature>
<dbReference type="Proteomes" id="UP001178461">
    <property type="component" value="Chromosome 3"/>
</dbReference>
<sequence length="374" mass="41294">MQSPSNHPASKHQNAALHLKSPCRGVRSCAPSHAPLPLLPPLGARPASTMLYEILEMGRRKKAPPRHIPDSYRVLNLEFPERNKVLAKTEEEHTPKEQQYKLECRNNPQPIHAKCIKLNTKFLNKPILYMDTDSTKSKQDHWWPSSEPFVVPCPKPPYDKQSTQRSHFQKPACRLIRPLKFGNKRQPSRGIVPLAAPPLPGRLPRIFQEQITFKYDYNARATPCIPYQGKKRGAFVWTKIKPEKGESVPEGTRTQPGAGGPEMLEQPKAEKGDSAESCMTSAGLHLPDPPEMPPDSNLRLSEADSGTGAKTDPGAPEKGQEGGSGISQAGEGDVSHPSGEKRPLSPPKTGYLEKQQEDTPIHEAAQSPAEIQKA</sequence>
<protein>
    <submittedName>
        <fullName evidence="2">Uncharacterized protein</fullName>
    </submittedName>
</protein>
<dbReference type="PANTHER" id="PTHR35087">
    <property type="entry name" value="SIMILAR TO HYPOTHETICAL PROTEIN FLJ40298"/>
    <property type="match status" value="1"/>
</dbReference>
<feature type="compositionally biased region" description="Basic and acidic residues" evidence="1">
    <location>
        <begin position="265"/>
        <end position="274"/>
    </location>
</feature>
<dbReference type="AlphaFoldDB" id="A0AA35K5R8"/>
<dbReference type="InterPro" id="IPR031365">
    <property type="entry name" value="CMIP6"/>
</dbReference>
<dbReference type="PANTHER" id="PTHR35087:SF1">
    <property type="entry name" value="RIKEN CDNA 4930505A04 GENE"/>
    <property type="match status" value="1"/>
</dbReference>
<organism evidence="2 3">
    <name type="scientific">Podarcis lilfordi</name>
    <name type="common">Lilford's wall lizard</name>
    <dbReference type="NCBI Taxonomy" id="74358"/>
    <lineage>
        <taxon>Eukaryota</taxon>
        <taxon>Metazoa</taxon>
        <taxon>Chordata</taxon>
        <taxon>Craniata</taxon>
        <taxon>Vertebrata</taxon>
        <taxon>Euteleostomi</taxon>
        <taxon>Lepidosauria</taxon>
        <taxon>Squamata</taxon>
        <taxon>Bifurcata</taxon>
        <taxon>Unidentata</taxon>
        <taxon>Episquamata</taxon>
        <taxon>Laterata</taxon>
        <taxon>Lacertibaenia</taxon>
        <taxon>Lacertidae</taxon>
        <taxon>Podarcis</taxon>
    </lineage>
</organism>
<gene>
    <name evidence="2" type="ORF">PODLI_1B018578</name>
</gene>
<dbReference type="Pfam" id="PF15667">
    <property type="entry name" value="CMIP6"/>
    <property type="match status" value="1"/>
</dbReference>
<accession>A0AA35K5R8</accession>
<name>A0AA35K5R8_9SAUR</name>
<evidence type="ECO:0000313" key="3">
    <source>
        <dbReference type="Proteomes" id="UP001178461"/>
    </source>
</evidence>
<evidence type="ECO:0000313" key="2">
    <source>
        <dbReference type="EMBL" id="CAI5771327.1"/>
    </source>
</evidence>
<keyword evidence="3" id="KW-1185">Reference proteome</keyword>